<name>A0A0W0ZGX6_9GAMM</name>
<evidence type="ECO:0000313" key="3">
    <source>
        <dbReference type="Proteomes" id="UP000054926"/>
    </source>
</evidence>
<dbReference type="InterPro" id="IPR049968">
    <property type="entry name" value="T4SS_AnkD"/>
</dbReference>
<dbReference type="Proteomes" id="UP000054926">
    <property type="component" value="Unassembled WGS sequence"/>
</dbReference>
<evidence type="ECO:0000313" key="2">
    <source>
        <dbReference type="EMBL" id="KTD68509.1"/>
    </source>
</evidence>
<sequence>MTDLSAPKSTTMSQTDMAQDKLKGLQKAKIDEDRFIQELFLFFQKMLASILKGLVDPKAELTDLAKDCGYQDLPTALNSAKNSSGQSPLTQALQGQDFSLAQTLLNSGAKYDVQSMDEYDLAIHSQRGQQALQQKTITPPEDYAASRPDKLHVVKEFGLVLGIVMQSVDNTSSQRAHVGPTYQLMTDAVKGYNQECTKQPAKKDFAQIADAFDFANKKADFQFSTPEGSPEAGRALSERVQAGKVTSVPINCKGHAMGLSFVPVEGNPDKVYLVFTNRGEGAKGKYGTQIYEVDKKDVNADFINGVMSGHDKGLSHGQVMDKIHQVTKGQPPISTIEQRAQKVDNCTIANTRSNIHGVLLCQEANRRGGFANMTQEVRDDVKGRYKEFTSDMKDKCVQKLEKLIKADPGNIDLKGLAKGFMDKPNHKHSDILQAAVSDHQEPVAMRSM</sequence>
<gene>
    <name evidence="2" type="primary">ankD</name>
    <name evidence="2" type="ORF">Lste_1667</name>
</gene>
<dbReference type="PROSITE" id="PS50088">
    <property type="entry name" value="ANK_REPEAT"/>
    <property type="match status" value="1"/>
</dbReference>
<dbReference type="OrthoDB" id="5652925at2"/>
<evidence type="ECO:0000256" key="1">
    <source>
        <dbReference type="PROSITE-ProRule" id="PRU00023"/>
    </source>
</evidence>
<keyword evidence="1" id="KW-0040">ANK repeat</keyword>
<dbReference type="AlphaFoldDB" id="A0A0W0ZGX6"/>
<dbReference type="PATRIC" id="fig|947033.5.peg.1766"/>
<dbReference type="EMBL" id="LNYY01000019">
    <property type="protein sequence ID" value="KTD68509.1"/>
    <property type="molecule type" value="Genomic_DNA"/>
</dbReference>
<reference evidence="2 3" key="1">
    <citation type="submission" date="2015-11" db="EMBL/GenBank/DDBJ databases">
        <title>Genomic analysis of 38 Legionella species identifies large and diverse effector repertoires.</title>
        <authorList>
            <person name="Burstein D."/>
            <person name="Amaro F."/>
            <person name="Zusman T."/>
            <person name="Lifshitz Z."/>
            <person name="Cohen O."/>
            <person name="Gilbert J.A."/>
            <person name="Pupko T."/>
            <person name="Shuman H.A."/>
            <person name="Segal G."/>
        </authorList>
    </citation>
    <scope>NUCLEOTIDE SEQUENCE [LARGE SCALE GENOMIC DNA]</scope>
    <source>
        <strain evidence="2 3">IMVS3376</strain>
    </source>
</reference>
<feature type="repeat" description="ANK" evidence="1">
    <location>
        <begin position="84"/>
        <end position="116"/>
    </location>
</feature>
<accession>A0A0W0ZGX6</accession>
<dbReference type="RefSeq" id="WP_058510594.1">
    <property type="nucleotide sequence ID" value="NZ_LNYY01000019.1"/>
</dbReference>
<organism evidence="2 3">
    <name type="scientific">Legionella steelei</name>
    <dbReference type="NCBI Taxonomy" id="947033"/>
    <lineage>
        <taxon>Bacteria</taxon>
        <taxon>Pseudomonadati</taxon>
        <taxon>Pseudomonadota</taxon>
        <taxon>Gammaproteobacteria</taxon>
        <taxon>Legionellales</taxon>
        <taxon>Legionellaceae</taxon>
        <taxon>Legionella</taxon>
    </lineage>
</organism>
<proteinExistence type="predicted"/>
<keyword evidence="3" id="KW-1185">Reference proteome</keyword>
<dbReference type="STRING" id="947033.Lste_1667"/>
<comment type="caution">
    <text evidence="2">The sequence shown here is derived from an EMBL/GenBank/DDBJ whole genome shotgun (WGS) entry which is preliminary data.</text>
</comment>
<dbReference type="InterPro" id="IPR002110">
    <property type="entry name" value="Ankyrin_rpt"/>
</dbReference>
<protein>
    <submittedName>
        <fullName evidence="2">Substrate of the Dot/Icm secretion system</fullName>
    </submittedName>
</protein>
<dbReference type="NCBIfam" id="NF043020">
    <property type="entry name" value="T4SS_AnkD"/>
    <property type="match status" value="1"/>
</dbReference>